<protein>
    <recommendedName>
        <fullName evidence="3">DUF3564 domain-containing protein</fullName>
    </recommendedName>
</protein>
<gene>
    <name evidence="1" type="ORF">SAMN05446927_7582</name>
</gene>
<name>A0A7Z7IE24_9BURK</name>
<dbReference type="EMBL" id="OCSU01000003">
    <property type="protein sequence ID" value="SOE88955.1"/>
    <property type="molecule type" value="Genomic_DNA"/>
</dbReference>
<dbReference type="InterPro" id="IPR021947">
    <property type="entry name" value="DUF3564"/>
</dbReference>
<dbReference type="RefSeq" id="WP_062639453.1">
    <property type="nucleotide sequence ID" value="NZ_FCOG02000056.1"/>
</dbReference>
<reference evidence="1 2" key="1">
    <citation type="submission" date="2017-09" db="EMBL/GenBank/DDBJ databases">
        <authorList>
            <person name="Varghese N."/>
            <person name="Submissions S."/>
        </authorList>
    </citation>
    <scope>NUCLEOTIDE SEQUENCE [LARGE SCALE GENOMIC DNA]</scope>
    <source>
        <strain evidence="1 2">OK806</strain>
    </source>
</reference>
<dbReference type="AlphaFoldDB" id="A0A7Z7IE24"/>
<evidence type="ECO:0008006" key="3">
    <source>
        <dbReference type="Google" id="ProtNLM"/>
    </source>
</evidence>
<organism evidence="1 2">
    <name type="scientific">Caballeronia arationis</name>
    <dbReference type="NCBI Taxonomy" id="1777142"/>
    <lineage>
        <taxon>Bacteria</taxon>
        <taxon>Pseudomonadati</taxon>
        <taxon>Pseudomonadota</taxon>
        <taxon>Betaproteobacteria</taxon>
        <taxon>Burkholderiales</taxon>
        <taxon>Burkholderiaceae</taxon>
        <taxon>Caballeronia</taxon>
    </lineage>
</organism>
<comment type="caution">
    <text evidence="1">The sequence shown here is derived from an EMBL/GenBank/DDBJ whole genome shotgun (WGS) entry which is preliminary data.</text>
</comment>
<proteinExistence type="predicted"/>
<dbReference type="OrthoDB" id="9130024at2"/>
<sequence length="132" mass="14728">MRVTIKLDAFDHADSDAFAVLWLDRETQRWSREGHEALDLPTWGILRELPQGLAICDATRGRTLMMLQALAFEACAPQDVQEARGPAEYFPTEGNAADTGHWHVQCVEREPIQAEHDSFCTFDDISGEIAGA</sequence>
<keyword evidence="2" id="KW-1185">Reference proteome</keyword>
<evidence type="ECO:0000313" key="2">
    <source>
        <dbReference type="Proteomes" id="UP000219522"/>
    </source>
</evidence>
<dbReference type="Pfam" id="PF12087">
    <property type="entry name" value="DUF3564"/>
    <property type="match status" value="1"/>
</dbReference>
<dbReference type="Proteomes" id="UP000219522">
    <property type="component" value="Unassembled WGS sequence"/>
</dbReference>
<accession>A0A7Z7IE24</accession>
<evidence type="ECO:0000313" key="1">
    <source>
        <dbReference type="EMBL" id="SOE88955.1"/>
    </source>
</evidence>